<feature type="chain" id="PRO_5032857547" evidence="2">
    <location>
        <begin position="19"/>
        <end position="122"/>
    </location>
</feature>
<evidence type="ECO:0000313" key="4">
    <source>
        <dbReference type="Proteomes" id="UP000594873"/>
    </source>
</evidence>
<proteinExistence type="predicted"/>
<dbReference type="RefSeq" id="WP_200971897.1">
    <property type="nucleotide sequence ID" value="NZ_CP065592.1"/>
</dbReference>
<feature type="signal peptide" evidence="2">
    <location>
        <begin position="1"/>
        <end position="18"/>
    </location>
</feature>
<organism evidence="3 4">
    <name type="scientific">Allosphingosinicella flava</name>
    <dbReference type="NCBI Taxonomy" id="2771430"/>
    <lineage>
        <taxon>Bacteria</taxon>
        <taxon>Pseudomonadati</taxon>
        <taxon>Pseudomonadota</taxon>
        <taxon>Alphaproteobacteria</taxon>
        <taxon>Sphingomonadales</taxon>
        <taxon>Sphingomonadaceae</taxon>
        <taxon>Allosphingosinicella</taxon>
    </lineage>
</organism>
<evidence type="ECO:0000256" key="1">
    <source>
        <dbReference type="SAM" id="MobiDB-lite"/>
    </source>
</evidence>
<dbReference type="AlphaFoldDB" id="A0A7T2LML4"/>
<reference evidence="3 4" key="1">
    <citation type="submission" date="2020-11" db="EMBL/GenBank/DDBJ databases">
        <title>Genome seq and assembly of Sphingosinicella sp.</title>
        <authorList>
            <person name="Chhetri G."/>
        </authorList>
    </citation>
    <scope>NUCLEOTIDE SEQUENCE [LARGE SCALE GENOMIC DNA]</scope>
    <source>
        <strain evidence="3 4">UDD2</strain>
    </source>
</reference>
<accession>A0A7T2LML4</accession>
<evidence type="ECO:0000313" key="3">
    <source>
        <dbReference type="EMBL" id="QPQ55222.1"/>
    </source>
</evidence>
<dbReference type="KEGG" id="sflv:IC614_00965"/>
<name>A0A7T2LML4_9SPHN</name>
<feature type="region of interest" description="Disordered" evidence="1">
    <location>
        <begin position="19"/>
        <end position="68"/>
    </location>
</feature>
<sequence>MKTMLFTAALLIGGAALAQDTKTSEIKSETEAEVQTTAETPPATTDTTTRMTTREGITAEGTDPSGVAVAPPGTNMVATPAGGGVVVDPNQSAAFTTRAATKDYPRCSRTVTDNCVQGRPRR</sequence>
<feature type="compositionally biased region" description="Low complexity" evidence="1">
    <location>
        <begin position="33"/>
        <end position="59"/>
    </location>
</feature>
<gene>
    <name evidence="3" type="ORF">IC614_00965</name>
</gene>
<dbReference type="Proteomes" id="UP000594873">
    <property type="component" value="Chromosome"/>
</dbReference>
<dbReference type="EMBL" id="CP065592">
    <property type="protein sequence ID" value="QPQ55222.1"/>
    <property type="molecule type" value="Genomic_DNA"/>
</dbReference>
<protein>
    <submittedName>
        <fullName evidence="3">Uncharacterized protein</fullName>
    </submittedName>
</protein>
<keyword evidence="2" id="KW-0732">Signal</keyword>
<keyword evidence="4" id="KW-1185">Reference proteome</keyword>
<evidence type="ECO:0000256" key="2">
    <source>
        <dbReference type="SAM" id="SignalP"/>
    </source>
</evidence>